<evidence type="ECO:0000313" key="5">
    <source>
        <dbReference type="WBParaSite" id="MBELARI_LOCUS17830"/>
    </source>
</evidence>
<proteinExistence type="predicted"/>
<feature type="region of interest" description="Disordered" evidence="2">
    <location>
        <begin position="281"/>
        <end position="310"/>
    </location>
</feature>
<name>A0AAF3EUH1_9BILA</name>
<dbReference type="PROSITE" id="PS50102">
    <property type="entry name" value="RRM"/>
    <property type="match status" value="1"/>
</dbReference>
<evidence type="ECO:0000256" key="1">
    <source>
        <dbReference type="PROSITE-ProRule" id="PRU00176"/>
    </source>
</evidence>
<dbReference type="PANTHER" id="PTHR15592">
    <property type="entry name" value="MATRIN 3/NUCLEAR PROTEIN 220-RELATED"/>
    <property type="match status" value="1"/>
</dbReference>
<keyword evidence="1" id="KW-0694">RNA-binding</keyword>
<reference evidence="5" key="1">
    <citation type="submission" date="2024-02" db="UniProtKB">
        <authorList>
            <consortium name="WormBaseParasite"/>
        </authorList>
    </citation>
    <scope>IDENTIFICATION</scope>
</reference>
<dbReference type="SMART" id="SM00360">
    <property type="entry name" value="RRM"/>
    <property type="match status" value="1"/>
</dbReference>
<evidence type="ECO:0000259" key="3">
    <source>
        <dbReference type="PROSITE" id="PS50102"/>
    </source>
</evidence>
<dbReference type="GO" id="GO:0003723">
    <property type="term" value="F:RNA binding"/>
    <property type="evidence" value="ECO:0007669"/>
    <property type="project" value="UniProtKB-UniRule"/>
</dbReference>
<dbReference type="Proteomes" id="UP000887575">
    <property type="component" value="Unassembled WGS sequence"/>
</dbReference>
<organism evidence="4 5">
    <name type="scientific">Mesorhabditis belari</name>
    <dbReference type="NCBI Taxonomy" id="2138241"/>
    <lineage>
        <taxon>Eukaryota</taxon>
        <taxon>Metazoa</taxon>
        <taxon>Ecdysozoa</taxon>
        <taxon>Nematoda</taxon>
        <taxon>Chromadorea</taxon>
        <taxon>Rhabditida</taxon>
        <taxon>Rhabditina</taxon>
        <taxon>Rhabditomorpha</taxon>
        <taxon>Rhabditoidea</taxon>
        <taxon>Rhabditidae</taxon>
        <taxon>Mesorhabditinae</taxon>
        <taxon>Mesorhabditis</taxon>
    </lineage>
</organism>
<dbReference type="CDD" id="cd12421">
    <property type="entry name" value="RRM1_PTBP1_hnRNPL_like"/>
    <property type="match status" value="1"/>
</dbReference>
<evidence type="ECO:0000313" key="4">
    <source>
        <dbReference type="Proteomes" id="UP000887575"/>
    </source>
</evidence>
<dbReference type="WBParaSite" id="MBELARI_LOCUS17830">
    <property type="protein sequence ID" value="MBELARI_LOCUS17830"/>
    <property type="gene ID" value="MBELARI_LOCUS17830"/>
</dbReference>
<dbReference type="InterPro" id="IPR012677">
    <property type="entry name" value="Nucleotide-bd_a/b_plait_sf"/>
</dbReference>
<dbReference type="InterPro" id="IPR000504">
    <property type="entry name" value="RRM_dom"/>
</dbReference>
<feature type="region of interest" description="Disordered" evidence="2">
    <location>
        <begin position="184"/>
        <end position="205"/>
    </location>
</feature>
<dbReference type="InterPro" id="IPR035979">
    <property type="entry name" value="RBD_domain_sf"/>
</dbReference>
<feature type="compositionally biased region" description="Basic and acidic residues" evidence="2">
    <location>
        <begin position="281"/>
        <end position="294"/>
    </location>
</feature>
<keyword evidence="4" id="KW-1185">Reference proteome</keyword>
<dbReference type="SUPFAM" id="SSF54928">
    <property type="entry name" value="RNA-binding domain, RBD"/>
    <property type="match status" value="1"/>
</dbReference>
<sequence>MSETSTSLTCDCFRHSPFMETPSNQLRVSPGFAKRLLSLLTVALCPAAGFEAASALAMAALQPISTLSTPYSHASSLSQSLLHSYPAAAQLQAFYTATQQRPHAGIKRGPDLLSPNASVFNSVMTIDQEAKKAKLDPGSAAAAVFSHLMPQGLSAQFLTGTPLSQFEIAMAPVSSAMSISHFPGNLPSSTSNHRNVDSGPPPKPSRVVHLRNIPSDMVDVELVHFCMQYGKINNYMLLKGKNQAFVEFEEQMCSTTMCDSLAAVPIQIRGRTMFAQYSTHQELKVESTPRKRNENTNGGTNGDEIKDITR</sequence>
<feature type="domain" description="RRM" evidence="3">
    <location>
        <begin position="206"/>
        <end position="280"/>
    </location>
</feature>
<dbReference type="Gene3D" id="3.30.70.330">
    <property type="match status" value="1"/>
</dbReference>
<dbReference type="AlphaFoldDB" id="A0AAF3EUH1"/>
<accession>A0AAF3EUH1</accession>
<protein>
    <recommendedName>
        <fullName evidence="3">RRM domain-containing protein</fullName>
    </recommendedName>
</protein>
<evidence type="ECO:0000256" key="2">
    <source>
        <dbReference type="SAM" id="MobiDB-lite"/>
    </source>
</evidence>